<evidence type="ECO:0000313" key="3">
    <source>
        <dbReference type="Proteomes" id="UP000599179"/>
    </source>
</evidence>
<keyword evidence="3" id="KW-1185">Reference proteome</keyword>
<name>A0ABQ1SHM5_9FLAO</name>
<dbReference type="Proteomes" id="UP000599179">
    <property type="component" value="Unassembled WGS sequence"/>
</dbReference>
<protein>
    <submittedName>
        <fullName evidence="2">Uncharacterized protein</fullName>
    </submittedName>
</protein>
<evidence type="ECO:0000313" key="2">
    <source>
        <dbReference type="EMBL" id="GGE40513.1"/>
    </source>
</evidence>
<gene>
    <name evidence="2" type="ORF">GCM10010832_20780</name>
</gene>
<keyword evidence="1" id="KW-0472">Membrane</keyword>
<feature type="transmembrane region" description="Helical" evidence="1">
    <location>
        <begin position="39"/>
        <end position="60"/>
    </location>
</feature>
<comment type="caution">
    <text evidence="2">The sequence shown here is derived from an EMBL/GenBank/DDBJ whole genome shotgun (WGS) entry which is preliminary data.</text>
</comment>
<keyword evidence="1" id="KW-1133">Transmembrane helix</keyword>
<keyword evidence="1" id="KW-0812">Transmembrane</keyword>
<organism evidence="2 3">
    <name type="scientific">Psychroflexus planctonicus</name>
    <dbReference type="NCBI Taxonomy" id="1526575"/>
    <lineage>
        <taxon>Bacteria</taxon>
        <taxon>Pseudomonadati</taxon>
        <taxon>Bacteroidota</taxon>
        <taxon>Flavobacteriia</taxon>
        <taxon>Flavobacteriales</taxon>
        <taxon>Flavobacteriaceae</taxon>
        <taxon>Psychroflexus</taxon>
    </lineage>
</organism>
<accession>A0ABQ1SHM5</accession>
<evidence type="ECO:0000256" key="1">
    <source>
        <dbReference type="SAM" id="Phobius"/>
    </source>
</evidence>
<proteinExistence type="predicted"/>
<reference evidence="3" key="1">
    <citation type="journal article" date="2019" name="Int. J. Syst. Evol. Microbiol.">
        <title>The Global Catalogue of Microorganisms (GCM) 10K type strain sequencing project: providing services to taxonomists for standard genome sequencing and annotation.</title>
        <authorList>
            <consortium name="The Broad Institute Genomics Platform"/>
            <consortium name="The Broad Institute Genome Sequencing Center for Infectious Disease"/>
            <person name="Wu L."/>
            <person name="Ma J."/>
        </authorList>
    </citation>
    <scope>NUCLEOTIDE SEQUENCE [LARGE SCALE GENOMIC DNA]</scope>
    <source>
        <strain evidence="3">CGMCC 1.12931</strain>
    </source>
</reference>
<feature type="transmembrane region" description="Helical" evidence="1">
    <location>
        <begin position="7"/>
        <end position="27"/>
    </location>
</feature>
<dbReference type="EMBL" id="BMGM01000009">
    <property type="protein sequence ID" value="GGE40513.1"/>
    <property type="molecule type" value="Genomic_DNA"/>
</dbReference>
<sequence>MKNKYLFTLLKVLAIVIPFYFMFYGPLHDNPENPKMKILWKYVFSGFFAYALIIIMIKYLK</sequence>